<organism evidence="7 8">
    <name type="scientific">Nocardia puris</name>
    <dbReference type="NCBI Taxonomy" id="208602"/>
    <lineage>
        <taxon>Bacteria</taxon>
        <taxon>Bacillati</taxon>
        <taxon>Actinomycetota</taxon>
        <taxon>Actinomycetes</taxon>
        <taxon>Mycobacteriales</taxon>
        <taxon>Nocardiaceae</taxon>
        <taxon>Nocardia</taxon>
    </lineage>
</organism>
<dbReference type="PANTHER" id="PTHR36449:SF1">
    <property type="entry name" value="ACETYLTRANSFERASE"/>
    <property type="match status" value="1"/>
</dbReference>
<dbReference type="SUPFAM" id="SSF55729">
    <property type="entry name" value="Acyl-CoA N-acyltransferases (Nat)"/>
    <property type="match status" value="1"/>
</dbReference>
<name>A0A366DKV9_9NOCA</name>
<dbReference type="Proteomes" id="UP000252586">
    <property type="component" value="Unassembled WGS sequence"/>
</dbReference>
<evidence type="ECO:0000313" key="7">
    <source>
        <dbReference type="EMBL" id="RBO90712.1"/>
    </source>
</evidence>
<dbReference type="RefSeq" id="WP_067505982.1">
    <property type="nucleotide sequence ID" value="NZ_JADLPW010000002.1"/>
</dbReference>
<sequence>MTWISTGITVDHKLDAFDCGKPDLDTWLRRMALPAEQRWTSRTYVWVTESDPTVRAYYAIAPTSVEREVDGLSQSLSSGLKTVPAFLLAKFALDRSLHGRGLGGQLLVDAVSRIMGAAQATGGRLIVVDAIDAEAARFYSKFGFIQVKNTENRLVMKMATALAAFGVG</sequence>
<dbReference type="Pfam" id="PF13508">
    <property type="entry name" value="Acetyltransf_7"/>
    <property type="match status" value="1"/>
</dbReference>
<dbReference type="EMBL" id="QNRE01000005">
    <property type="protein sequence ID" value="RBO90712.1"/>
    <property type="molecule type" value="Genomic_DNA"/>
</dbReference>
<comment type="catalytic activity">
    <reaction evidence="5">
        <text>glycyl-tRNA(Gly) + acetyl-CoA = N-acetylglycyl-tRNA(Gly) + CoA + H(+)</text>
        <dbReference type="Rhea" id="RHEA:81867"/>
        <dbReference type="Rhea" id="RHEA-COMP:9683"/>
        <dbReference type="Rhea" id="RHEA-COMP:19766"/>
        <dbReference type="ChEBI" id="CHEBI:15378"/>
        <dbReference type="ChEBI" id="CHEBI:57287"/>
        <dbReference type="ChEBI" id="CHEBI:57288"/>
        <dbReference type="ChEBI" id="CHEBI:78522"/>
        <dbReference type="ChEBI" id="CHEBI:232036"/>
    </reaction>
</comment>
<keyword evidence="1" id="KW-0678">Repressor</keyword>
<dbReference type="InterPro" id="IPR016181">
    <property type="entry name" value="Acyl_CoA_acyltransferase"/>
</dbReference>
<keyword evidence="3" id="KW-0808">Transferase</keyword>
<dbReference type="GO" id="GO:0016747">
    <property type="term" value="F:acyltransferase activity, transferring groups other than amino-acyl groups"/>
    <property type="evidence" value="ECO:0007669"/>
    <property type="project" value="InterPro"/>
</dbReference>
<evidence type="ECO:0000256" key="2">
    <source>
        <dbReference type="ARBA" id="ARBA00022649"/>
    </source>
</evidence>
<accession>A0A366DKV9</accession>
<feature type="domain" description="N-acetyltransferase" evidence="6">
    <location>
        <begin position="45"/>
        <end position="145"/>
    </location>
</feature>
<proteinExistence type="predicted"/>
<dbReference type="Gene3D" id="3.40.630.30">
    <property type="match status" value="1"/>
</dbReference>
<evidence type="ECO:0000256" key="1">
    <source>
        <dbReference type="ARBA" id="ARBA00022491"/>
    </source>
</evidence>
<comment type="caution">
    <text evidence="7">The sequence shown here is derived from an EMBL/GenBank/DDBJ whole genome shotgun (WGS) entry which is preliminary data.</text>
</comment>
<evidence type="ECO:0000259" key="6">
    <source>
        <dbReference type="Pfam" id="PF13508"/>
    </source>
</evidence>
<dbReference type="OrthoDB" id="9799147at2"/>
<dbReference type="InterPro" id="IPR000182">
    <property type="entry name" value="GNAT_dom"/>
</dbReference>
<dbReference type="STRING" id="1210090.GCA_001613185_01692"/>
<dbReference type="AlphaFoldDB" id="A0A366DKV9"/>
<evidence type="ECO:0000256" key="5">
    <source>
        <dbReference type="ARBA" id="ARBA00049880"/>
    </source>
</evidence>
<evidence type="ECO:0000256" key="4">
    <source>
        <dbReference type="ARBA" id="ARBA00023315"/>
    </source>
</evidence>
<dbReference type="PANTHER" id="PTHR36449">
    <property type="entry name" value="ACETYLTRANSFERASE-RELATED"/>
    <property type="match status" value="1"/>
</dbReference>
<keyword evidence="2" id="KW-1277">Toxin-antitoxin system</keyword>
<gene>
    <name evidence="7" type="ORF">DFR74_105114</name>
</gene>
<protein>
    <recommendedName>
        <fullName evidence="6">N-acetyltransferase domain-containing protein</fullName>
    </recommendedName>
</protein>
<reference evidence="7 8" key="1">
    <citation type="submission" date="2018-06" db="EMBL/GenBank/DDBJ databases">
        <title>Genomic Encyclopedia of Type Strains, Phase IV (KMG-IV): sequencing the most valuable type-strain genomes for metagenomic binning, comparative biology and taxonomic classification.</title>
        <authorList>
            <person name="Goeker M."/>
        </authorList>
    </citation>
    <scope>NUCLEOTIDE SEQUENCE [LARGE SCALE GENOMIC DNA]</scope>
    <source>
        <strain evidence="7 8">DSM 44599</strain>
    </source>
</reference>
<keyword evidence="8" id="KW-1185">Reference proteome</keyword>
<evidence type="ECO:0000313" key="8">
    <source>
        <dbReference type="Proteomes" id="UP000252586"/>
    </source>
</evidence>
<evidence type="ECO:0000256" key="3">
    <source>
        <dbReference type="ARBA" id="ARBA00022679"/>
    </source>
</evidence>
<keyword evidence="4" id="KW-0012">Acyltransferase</keyword>